<feature type="region of interest" description="Disordered" evidence="2">
    <location>
        <begin position="38"/>
        <end position="57"/>
    </location>
</feature>
<dbReference type="AlphaFoldDB" id="A0A221SWC4"/>
<sequence>MKLKVTINGVAYDVDVEVEEETPTLGVFHAGSFGSGAATPAPAMPAPQQGGGPKVGNKAIQAPLAGTVASVQVELGQMCKAGETLLVLEAMKMETAITAPSDGEIAAINVSKGDVVSGGQVLVELI</sequence>
<dbReference type="InterPro" id="IPR000089">
    <property type="entry name" value="Biotin_lipoyl"/>
</dbReference>
<dbReference type="InterPro" id="IPR050709">
    <property type="entry name" value="Biotin_Carboxyl_Carrier/Decarb"/>
</dbReference>
<dbReference type="EMBL" id="CP021081">
    <property type="protein sequence ID" value="ASN80906.1"/>
    <property type="molecule type" value="Genomic_DNA"/>
</dbReference>
<evidence type="ECO:0000313" key="4">
    <source>
        <dbReference type="EMBL" id="ASN80906.1"/>
    </source>
</evidence>
<dbReference type="InterPro" id="IPR011053">
    <property type="entry name" value="Single_hybrid_motif"/>
</dbReference>
<accession>A0A221SWC4</accession>
<gene>
    <name evidence="4" type="ORF">DFI_07755</name>
</gene>
<feature type="domain" description="Lipoyl-binding" evidence="3">
    <location>
        <begin position="47"/>
        <end position="126"/>
    </location>
</feature>
<protein>
    <submittedName>
        <fullName evidence="4">Acetyl-CoA carboxylase biotin carboxyl carrier protein subunit</fullName>
    </submittedName>
</protein>
<dbReference type="Proteomes" id="UP000259030">
    <property type="component" value="Chromosome"/>
</dbReference>
<dbReference type="STRING" id="317577.GCA_000419625_02367"/>
<dbReference type="CDD" id="cd06850">
    <property type="entry name" value="biotinyl_domain"/>
    <property type="match status" value="1"/>
</dbReference>
<evidence type="ECO:0000256" key="2">
    <source>
        <dbReference type="SAM" id="MobiDB-lite"/>
    </source>
</evidence>
<name>A0A221SWC4_9DEIO</name>
<dbReference type="PROSITE" id="PS00188">
    <property type="entry name" value="BIOTIN"/>
    <property type="match status" value="1"/>
</dbReference>
<dbReference type="FunFam" id="2.40.50.100:FF:000003">
    <property type="entry name" value="Acetyl-CoA carboxylase biotin carboxyl carrier protein"/>
    <property type="match status" value="1"/>
</dbReference>
<dbReference type="PANTHER" id="PTHR45266:SF3">
    <property type="entry name" value="OXALOACETATE DECARBOXYLASE ALPHA CHAIN"/>
    <property type="match status" value="1"/>
</dbReference>
<dbReference type="Gene3D" id="2.40.50.100">
    <property type="match status" value="1"/>
</dbReference>
<evidence type="ECO:0000256" key="1">
    <source>
        <dbReference type="ARBA" id="ARBA00023267"/>
    </source>
</evidence>
<dbReference type="InterPro" id="IPR001882">
    <property type="entry name" value="Biotin_BS"/>
</dbReference>
<dbReference type="RefSeq" id="WP_027461663.1">
    <property type="nucleotide sequence ID" value="NZ_CP021081.1"/>
</dbReference>
<proteinExistence type="predicted"/>
<dbReference type="PANTHER" id="PTHR45266">
    <property type="entry name" value="OXALOACETATE DECARBOXYLASE ALPHA CHAIN"/>
    <property type="match status" value="1"/>
</dbReference>
<reference evidence="4 5" key="1">
    <citation type="submission" date="2017-05" db="EMBL/GenBank/DDBJ databases">
        <title>The complete genome sequence of Deinococcus ficus isolated from the rhizosphere of the Ficus religiosa L. in Taiwan.</title>
        <authorList>
            <person name="Wu K.-M."/>
            <person name="Liao T.-L."/>
            <person name="Liu Y.-M."/>
            <person name="Young C.-C."/>
            <person name="Tsai S.-F."/>
        </authorList>
    </citation>
    <scope>NUCLEOTIDE SEQUENCE [LARGE SCALE GENOMIC DNA]</scope>
    <source>
        <strain evidence="4 5">CC-FR2-10</strain>
    </source>
</reference>
<dbReference type="KEGG" id="dfc:DFI_07755"/>
<evidence type="ECO:0000313" key="5">
    <source>
        <dbReference type="Proteomes" id="UP000259030"/>
    </source>
</evidence>
<dbReference type="PROSITE" id="PS50968">
    <property type="entry name" value="BIOTINYL_LIPOYL"/>
    <property type="match status" value="1"/>
</dbReference>
<evidence type="ECO:0000259" key="3">
    <source>
        <dbReference type="PROSITE" id="PS50968"/>
    </source>
</evidence>
<dbReference type="Pfam" id="PF00364">
    <property type="entry name" value="Biotin_lipoyl"/>
    <property type="match status" value="1"/>
</dbReference>
<keyword evidence="5" id="KW-1185">Reference proteome</keyword>
<dbReference type="SUPFAM" id="SSF51230">
    <property type="entry name" value="Single hybrid motif"/>
    <property type="match status" value="1"/>
</dbReference>
<keyword evidence="1" id="KW-0092">Biotin</keyword>
<organism evidence="4 5">
    <name type="scientific">Deinococcus ficus</name>
    <dbReference type="NCBI Taxonomy" id="317577"/>
    <lineage>
        <taxon>Bacteria</taxon>
        <taxon>Thermotogati</taxon>
        <taxon>Deinococcota</taxon>
        <taxon>Deinococci</taxon>
        <taxon>Deinococcales</taxon>
        <taxon>Deinococcaceae</taxon>
        <taxon>Deinococcus</taxon>
    </lineage>
</organism>